<accession>A0A1J9UDL7</accession>
<dbReference type="Proteomes" id="UP000182788">
    <property type="component" value="Unassembled WGS sequence"/>
</dbReference>
<organism evidence="1 2">
    <name type="scientific">Bacillus paramycoides</name>
    <dbReference type="NCBI Taxonomy" id="2026194"/>
    <lineage>
        <taxon>Bacteria</taxon>
        <taxon>Bacillati</taxon>
        <taxon>Bacillota</taxon>
        <taxon>Bacilli</taxon>
        <taxon>Bacillales</taxon>
        <taxon>Bacillaceae</taxon>
        <taxon>Bacillus</taxon>
        <taxon>Bacillus cereus group</taxon>
    </lineage>
</organism>
<evidence type="ECO:0000313" key="2">
    <source>
        <dbReference type="Proteomes" id="UP000182788"/>
    </source>
</evidence>
<proteinExistence type="predicted"/>
<reference evidence="1 2" key="1">
    <citation type="submission" date="2016-06" db="EMBL/GenBank/DDBJ databases">
        <title>First insights into the genetic diversity and population structure of in the Bacillus cereus group bacteria from diverse marine environments.</title>
        <authorList>
            <person name="Liu Y."/>
            <person name="Lai Q."/>
            <person name="Shao Z."/>
        </authorList>
    </citation>
    <scope>NUCLEOTIDE SEQUENCE [LARGE SCALE GENOMIC DNA]</scope>
    <source>
        <strain evidence="1 2">NH24A2</strain>
    </source>
</reference>
<dbReference type="EMBL" id="MAOI01000085">
    <property type="protein sequence ID" value="OJD76782.1"/>
    <property type="molecule type" value="Genomic_DNA"/>
</dbReference>
<sequence>MRRIFQENKVKKKHRYSMLFLLPRYLRIVRLPPQNLANARKLGGSRATDWCGLIISGGWTKPPLIKVSLYKLWYFMTYCKKNIQLG</sequence>
<protein>
    <submittedName>
        <fullName evidence="1">Uncharacterized protein</fullName>
    </submittedName>
</protein>
<name>A0A1J9UDL7_9BACI</name>
<dbReference type="AlphaFoldDB" id="A0A1J9UDL7"/>
<comment type="caution">
    <text evidence="1">The sequence shown here is derived from an EMBL/GenBank/DDBJ whole genome shotgun (WGS) entry which is preliminary data.</text>
</comment>
<evidence type="ECO:0000313" key="1">
    <source>
        <dbReference type="EMBL" id="OJD76782.1"/>
    </source>
</evidence>
<gene>
    <name evidence="1" type="ORF">BAU28_15435</name>
</gene>